<dbReference type="Proteomes" id="UP000634136">
    <property type="component" value="Unassembled WGS sequence"/>
</dbReference>
<keyword evidence="1" id="KW-0812">Transmembrane</keyword>
<organism evidence="2 3">
    <name type="scientific">Senna tora</name>
    <dbReference type="NCBI Taxonomy" id="362788"/>
    <lineage>
        <taxon>Eukaryota</taxon>
        <taxon>Viridiplantae</taxon>
        <taxon>Streptophyta</taxon>
        <taxon>Embryophyta</taxon>
        <taxon>Tracheophyta</taxon>
        <taxon>Spermatophyta</taxon>
        <taxon>Magnoliopsida</taxon>
        <taxon>eudicotyledons</taxon>
        <taxon>Gunneridae</taxon>
        <taxon>Pentapetalae</taxon>
        <taxon>rosids</taxon>
        <taxon>fabids</taxon>
        <taxon>Fabales</taxon>
        <taxon>Fabaceae</taxon>
        <taxon>Caesalpinioideae</taxon>
        <taxon>Cassia clade</taxon>
        <taxon>Senna</taxon>
    </lineage>
</organism>
<gene>
    <name evidence="2" type="ORF">G2W53_021836</name>
</gene>
<dbReference type="AlphaFoldDB" id="A0A834TK56"/>
<evidence type="ECO:0000256" key="1">
    <source>
        <dbReference type="SAM" id="Phobius"/>
    </source>
</evidence>
<accession>A0A834TK56</accession>
<dbReference type="EMBL" id="JAAIUW010000007">
    <property type="protein sequence ID" value="KAF7823692.1"/>
    <property type="molecule type" value="Genomic_DNA"/>
</dbReference>
<feature type="transmembrane region" description="Helical" evidence="1">
    <location>
        <begin position="18"/>
        <end position="40"/>
    </location>
</feature>
<keyword evidence="1" id="KW-1133">Transmembrane helix</keyword>
<reference evidence="2" key="1">
    <citation type="submission" date="2020-09" db="EMBL/GenBank/DDBJ databases">
        <title>Genome-Enabled Discovery of Anthraquinone Biosynthesis in Senna tora.</title>
        <authorList>
            <person name="Kang S.-H."/>
            <person name="Pandey R.P."/>
            <person name="Lee C.-M."/>
            <person name="Sim J.-S."/>
            <person name="Jeong J.-T."/>
            <person name="Choi B.-S."/>
            <person name="Jung M."/>
            <person name="Ginzburg D."/>
            <person name="Zhao K."/>
            <person name="Won S.Y."/>
            <person name="Oh T.-J."/>
            <person name="Yu Y."/>
            <person name="Kim N.-H."/>
            <person name="Lee O.R."/>
            <person name="Lee T.-H."/>
            <person name="Bashyal P."/>
            <person name="Kim T.-S."/>
            <person name="Lee W.-H."/>
            <person name="Kawkins C."/>
            <person name="Kim C.-K."/>
            <person name="Kim J.S."/>
            <person name="Ahn B.O."/>
            <person name="Rhee S.Y."/>
            <person name="Sohng J.K."/>
        </authorList>
    </citation>
    <scope>NUCLEOTIDE SEQUENCE</scope>
    <source>
        <tissue evidence="2">Leaf</tissue>
    </source>
</reference>
<evidence type="ECO:0000313" key="3">
    <source>
        <dbReference type="Proteomes" id="UP000634136"/>
    </source>
</evidence>
<comment type="caution">
    <text evidence="2">The sequence shown here is derived from an EMBL/GenBank/DDBJ whole genome shotgun (WGS) entry which is preliminary data.</text>
</comment>
<proteinExistence type="predicted"/>
<name>A0A834TK56_9FABA</name>
<evidence type="ECO:0000313" key="2">
    <source>
        <dbReference type="EMBL" id="KAF7823692.1"/>
    </source>
</evidence>
<protein>
    <submittedName>
        <fullName evidence="2">Callose synthase 12</fullName>
    </submittedName>
</protein>
<keyword evidence="1" id="KW-0472">Membrane</keyword>
<sequence>MIYAVVSCAHEKCAAKLHIYYCVVLLIVISVVTIVITALVKFTALKFVDILTGILAFVTTGVVSVARLYDILFGMIVMAPMVLLSWLPVKRNTTHFREEETEQRELNRGGGVARRKITKAEHHRVTVAVAAVKKDEEWLSEPEG</sequence>
<feature type="transmembrane region" description="Helical" evidence="1">
    <location>
        <begin position="71"/>
        <end position="89"/>
    </location>
</feature>
<keyword evidence="3" id="KW-1185">Reference proteome</keyword>